<protein>
    <recommendedName>
        <fullName evidence="3">DUF1569 domain-containing protein</fullName>
    </recommendedName>
</protein>
<evidence type="ECO:0000313" key="1">
    <source>
        <dbReference type="EMBL" id="SHL37999.1"/>
    </source>
</evidence>
<gene>
    <name evidence="1" type="ORF">SAMN02745136_04757</name>
</gene>
<dbReference type="Gene3D" id="1.20.120.450">
    <property type="entry name" value="dinb family like domain"/>
    <property type="match status" value="1"/>
</dbReference>
<dbReference type="InterPro" id="IPR011463">
    <property type="entry name" value="DUF1569"/>
</dbReference>
<dbReference type="RefSeq" id="WP_073279573.1">
    <property type="nucleotide sequence ID" value="NZ_FRAC01000031.1"/>
</dbReference>
<keyword evidence="2" id="KW-1185">Reference proteome</keyword>
<evidence type="ECO:0000313" key="2">
    <source>
        <dbReference type="Proteomes" id="UP000184386"/>
    </source>
</evidence>
<proteinExistence type="predicted"/>
<reference evidence="1 2" key="1">
    <citation type="submission" date="2016-11" db="EMBL/GenBank/DDBJ databases">
        <authorList>
            <person name="Jaros S."/>
            <person name="Januszkiewicz K."/>
            <person name="Wedrychowicz H."/>
        </authorList>
    </citation>
    <scope>NUCLEOTIDE SEQUENCE [LARGE SCALE GENOMIC DNA]</scope>
    <source>
        <strain evidence="1 2">DSM 15929</strain>
    </source>
</reference>
<name>A0A1M7A5T3_9FIRM</name>
<dbReference type="InterPro" id="IPR034660">
    <property type="entry name" value="DinB/YfiT-like"/>
</dbReference>
<evidence type="ECO:0008006" key="3">
    <source>
        <dbReference type="Google" id="ProtNLM"/>
    </source>
</evidence>
<dbReference type="OrthoDB" id="9786826at2"/>
<accession>A0A1M7A5T3</accession>
<dbReference type="Pfam" id="PF07606">
    <property type="entry name" value="DUF1569"/>
    <property type="match status" value="1"/>
</dbReference>
<dbReference type="AlphaFoldDB" id="A0A1M7A5T3"/>
<dbReference type="EMBL" id="FRAC01000031">
    <property type="protein sequence ID" value="SHL37999.1"/>
    <property type="molecule type" value="Genomic_DNA"/>
</dbReference>
<organism evidence="1 2">
    <name type="scientific">Anaerocolumna jejuensis DSM 15929</name>
    <dbReference type="NCBI Taxonomy" id="1121322"/>
    <lineage>
        <taxon>Bacteria</taxon>
        <taxon>Bacillati</taxon>
        <taxon>Bacillota</taxon>
        <taxon>Clostridia</taxon>
        <taxon>Lachnospirales</taxon>
        <taxon>Lachnospiraceae</taxon>
        <taxon>Anaerocolumna</taxon>
    </lineage>
</organism>
<dbReference type="Proteomes" id="UP000184386">
    <property type="component" value="Unassembled WGS sequence"/>
</dbReference>
<sequence length="149" mass="16872">MKVKINSSSLEDAEENLLRLKNSRDVKCPNWNVSEICQHCAQSINYSMTGYPQLKPALIRATVGRAAIHKFLRQGYMKHDLTAPVPGGSKLDASRNSEESVDELLSTIEKFRSYSGQLLPHLLFGKLSKDEYDSYFAMHIADHLNELIF</sequence>